<evidence type="ECO:0000256" key="2">
    <source>
        <dbReference type="SAM" id="SignalP"/>
    </source>
</evidence>
<sequence>MLRLGSVFPLALAAALTALAGTAPVYADSAAFTVRHGATGAGQSQKARVLKVGTKSAAAPSSWNTKTIKAPPAPARKVEHEFPKPGKAAAINAGAASLAADAAKGEKSADVAAATPATAPDNWSPEEVAAAKAQCTEAMKRLNASFTYQEPIKQGECGNPAPILVSRIGNVAFSPAARINCGMLVPLNTWITRNLQPAASRKFGARITSIEVMSDYSCRTALGRVGNRLSQHAYLDALDIRGFTTAKGQRIHVLNAWGPTKREIAKAEEKLEKLRQTQMAEAAIKAQAEQAEHNREIRKAAATNDNAETVTLRAGVSLGSGKEMVAALLPGTSRQTQAAAWLGGPDDDGPMTSQKTAKPRQAAPTNLAKDASVAAIAIDHPVPTPSDTPEARFLREAHASACKIFGTTLGPEANRAHLNHFHVDMAQRKNVKHICR</sequence>
<organism evidence="4 5">
    <name type="scientific">Hyphomicrobium sulfonivorans</name>
    <dbReference type="NCBI Taxonomy" id="121290"/>
    <lineage>
        <taxon>Bacteria</taxon>
        <taxon>Pseudomonadati</taxon>
        <taxon>Pseudomonadota</taxon>
        <taxon>Alphaproteobacteria</taxon>
        <taxon>Hyphomicrobiales</taxon>
        <taxon>Hyphomicrobiaceae</taxon>
        <taxon>Hyphomicrobium</taxon>
    </lineage>
</organism>
<feature type="domain" description="Extensin-like C-terminal" evidence="3">
    <location>
        <begin position="134"/>
        <end position="264"/>
    </location>
</feature>
<dbReference type="PATRIC" id="fig|121290.4.peg.3259"/>
<keyword evidence="5" id="KW-1185">Reference proteome</keyword>
<dbReference type="AlphaFoldDB" id="A0A109BQN9"/>
<feature type="region of interest" description="Disordered" evidence="1">
    <location>
        <begin position="55"/>
        <end position="79"/>
    </location>
</feature>
<evidence type="ECO:0000256" key="1">
    <source>
        <dbReference type="SAM" id="MobiDB-lite"/>
    </source>
</evidence>
<accession>A0A109BQN9</accession>
<dbReference type="InterPro" id="IPR009683">
    <property type="entry name" value="Extensin-like_C"/>
</dbReference>
<protein>
    <recommendedName>
        <fullName evidence="3">Extensin-like C-terminal domain-containing protein</fullName>
    </recommendedName>
</protein>
<dbReference type="Pfam" id="PF06904">
    <property type="entry name" value="Extensin-like_C"/>
    <property type="match status" value="2"/>
</dbReference>
<dbReference type="STRING" id="121290.APY04_0002"/>
<keyword evidence="2" id="KW-0732">Signal</keyword>
<dbReference type="Proteomes" id="UP000059074">
    <property type="component" value="Unassembled WGS sequence"/>
</dbReference>
<gene>
    <name evidence="4" type="ORF">APY04_0002</name>
</gene>
<feature type="region of interest" description="Disordered" evidence="1">
    <location>
        <begin position="343"/>
        <end position="366"/>
    </location>
</feature>
<comment type="caution">
    <text evidence="4">The sequence shown here is derived from an EMBL/GenBank/DDBJ whole genome shotgun (WGS) entry which is preliminary data.</text>
</comment>
<feature type="signal peptide" evidence="2">
    <location>
        <begin position="1"/>
        <end position="20"/>
    </location>
</feature>
<proteinExistence type="predicted"/>
<feature type="domain" description="Extensin-like C-terminal" evidence="3">
    <location>
        <begin position="387"/>
        <end position="436"/>
    </location>
</feature>
<name>A0A109BQN9_HYPSL</name>
<feature type="chain" id="PRO_5007132743" description="Extensin-like C-terminal domain-containing protein" evidence="2">
    <location>
        <begin position="21"/>
        <end position="436"/>
    </location>
</feature>
<dbReference type="EMBL" id="LMTR01000002">
    <property type="protein sequence ID" value="KWT73021.1"/>
    <property type="molecule type" value="Genomic_DNA"/>
</dbReference>
<evidence type="ECO:0000259" key="3">
    <source>
        <dbReference type="Pfam" id="PF06904"/>
    </source>
</evidence>
<reference evidence="4 5" key="1">
    <citation type="submission" date="2015-10" db="EMBL/GenBank/DDBJ databases">
        <title>Transcriptomic analysis of a linuron degrading triple-species bacterial consortium.</title>
        <authorList>
            <person name="Albers P."/>
        </authorList>
    </citation>
    <scope>NUCLEOTIDE SEQUENCE [LARGE SCALE GENOMIC DNA]</scope>
    <source>
        <strain evidence="4 5">WDL6</strain>
    </source>
</reference>
<evidence type="ECO:0000313" key="4">
    <source>
        <dbReference type="EMBL" id="KWT73021.1"/>
    </source>
</evidence>
<dbReference type="RefSeq" id="WP_198150976.1">
    <property type="nucleotide sequence ID" value="NZ_LMTR01000002.1"/>
</dbReference>
<evidence type="ECO:0000313" key="5">
    <source>
        <dbReference type="Proteomes" id="UP000059074"/>
    </source>
</evidence>